<evidence type="ECO:0000256" key="4">
    <source>
        <dbReference type="ARBA" id="ARBA00023157"/>
    </source>
</evidence>
<reference evidence="8" key="1">
    <citation type="submission" date="2023-06" db="EMBL/GenBank/DDBJ databases">
        <title>Genomic analysis of the entomopathogenic nematode Steinernema hermaphroditum.</title>
        <authorList>
            <person name="Schwarz E.M."/>
            <person name="Heppert J.K."/>
            <person name="Baniya A."/>
            <person name="Schwartz H.T."/>
            <person name="Tan C.-H."/>
            <person name="Antoshechkin I."/>
            <person name="Sternberg P.W."/>
            <person name="Goodrich-Blair H."/>
            <person name="Dillman A.R."/>
        </authorList>
    </citation>
    <scope>NUCLEOTIDE SEQUENCE</scope>
    <source>
        <strain evidence="8">PS9179</strain>
        <tissue evidence="8">Whole animal</tissue>
    </source>
</reference>
<dbReference type="PANTHER" id="PTHR23301">
    <property type="entry name" value="CHITIN BINDING PERITROPHIN-A"/>
    <property type="match status" value="1"/>
</dbReference>
<dbReference type="InterPro" id="IPR051940">
    <property type="entry name" value="Chitin_bind-dev_reg"/>
</dbReference>
<dbReference type="EMBL" id="JAUCMV010000004">
    <property type="protein sequence ID" value="KAK0406785.1"/>
    <property type="molecule type" value="Genomic_DNA"/>
</dbReference>
<protein>
    <recommendedName>
        <fullName evidence="7">Chitin-binding type-2 domain-containing protein</fullName>
    </recommendedName>
</protein>
<evidence type="ECO:0000256" key="1">
    <source>
        <dbReference type="ARBA" id="ARBA00022669"/>
    </source>
</evidence>
<evidence type="ECO:0000256" key="6">
    <source>
        <dbReference type="SAM" id="SignalP"/>
    </source>
</evidence>
<dbReference type="InterPro" id="IPR002557">
    <property type="entry name" value="Chitin-bd_dom"/>
</dbReference>
<evidence type="ECO:0000256" key="2">
    <source>
        <dbReference type="ARBA" id="ARBA00022729"/>
    </source>
</evidence>
<evidence type="ECO:0000313" key="8">
    <source>
        <dbReference type="EMBL" id="KAK0406785.1"/>
    </source>
</evidence>
<dbReference type="SUPFAM" id="SSF57625">
    <property type="entry name" value="Invertebrate chitin-binding proteins"/>
    <property type="match status" value="1"/>
</dbReference>
<feature type="chain" id="PRO_5041299212" description="Chitin-binding type-2 domain-containing protein" evidence="6">
    <location>
        <begin position="23"/>
        <end position="87"/>
    </location>
</feature>
<feature type="signal peptide" evidence="6">
    <location>
        <begin position="1"/>
        <end position="22"/>
    </location>
</feature>
<dbReference type="SMART" id="SM00494">
    <property type="entry name" value="ChtBD2"/>
    <property type="match status" value="1"/>
</dbReference>
<keyword evidence="9" id="KW-1185">Reference proteome</keyword>
<keyword evidence="4" id="KW-1015">Disulfide bond</keyword>
<proteinExistence type="predicted"/>
<gene>
    <name evidence="8" type="ORF">QR680_018805</name>
</gene>
<dbReference type="Gene3D" id="2.170.140.10">
    <property type="entry name" value="Chitin binding domain"/>
    <property type="match status" value="1"/>
</dbReference>
<dbReference type="PROSITE" id="PS50940">
    <property type="entry name" value="CHIT_BIND_II"/>
    <property type="match status" value="1"/>
</dbReference>
<accession>A0AA39HK06</accession>
<dbReference type="Proteomes" id="UP001175271">
    <property type="component" value="Unassembled WGS sequence"/>
</dbReference>
<evidence type="ECO:0000256" key="5">
    <source>
        <dbReference type="ARBA" id="ARBA00023180"/>
    </source>
</evidence>
<dbReference type="GO" id="GO:0005576">
    <property type="term" value="C:extracellular region"/>
    <property type="evidence" value="ECO:0007669"/>
    <property type="project" value="InterPro"/>
</dbReference>
<evidence type="ECO:0000259" key="7">
    <source>
        <dbReference type="PROSITE" id="PS50940"/>
    </source>
</evidence>
<keyword evidence="5" id="KW-0325">Glycoprotein</keyword>
<dbReference type="GO" id="GO:0008061">
    <property type="term" value="F:chitin binding"/>
    <property type="evidence" value="ECO:0007669"/>
    <property type="project" value="UniProtKB-KW"/>
</dbReference>
<comment type="caution">
    <text evidence="8">The sequence shown here is derived from an EMBL/GenBank/DDBJ whole genome shotgun (WGS) entry which is preliminary data.</text>
</comment>
<keyword evidence="3" id="KW-0677">Repeat</keyword>
<dbReference type="InterPro" id="IPR036508">
    <property type="entry name" value="Chitin-bd_dom_sf"/>
</dbReference>
<sequence>MRFFLVAAIGALIVLSVSLTLAVVPQNEAEGGPVNCEKDGFLPDPKSCRSFYKCENGTAFRFDCGPGTLFNPEINDCDWPSKVKCNV</sequence>
<evidence type="ECO:0000313" key="9">
    <source>
        <dbReference type="Proteomes" id="UP001175271"/>
    </source>
</evidence>
<keyword evidence="1" id="KW-0147">Chitin-binding</keyword>
<dbReference type="AlphaFoldDB" id="A0AA39HK06"/>
<evidence type="ECO:0000256" key="3">
    <source>
        <dbReference type="ARBA" id="ARBA00022737"/>
    </source>
</evidence>
<name>A0AA39HK06_9BILA</name>
<keyword evidence="2 6" id="KW-0732">Signal</keyword>
<dbReference type="Pfam" id="PF01607">
    <property type="entry name" value="CBM_14"/>
    <property type="match status" value="1"/>
</dbReference>
<feature type="domain" description="Chitin-binding type-2" evidence="7">
    <location>
        <begin position="33"/>
        <end position="87"/>
    </location>
</feature>
<dbReference type="PANTHER" id="PTHR23301:SF0">
    <property type="entry name" value="CHITIN-BINDING TYPE-2 DOMAIN-CONTAINING PROTEIN-RELATED"/>
    <property type="match status" value="1"/>
</dbReference>
<organism evidence="8 9">
    <name type="scientific">Steinernema hermaphroditum</name>
    <dbReference type="NCBI Taxonomy" id="289476"/>
    <lineage>
        <taxon>Eukaryota</taxon>
        <taxon>Metazoa</taxon>
        <taxon>Ecdysozoa</taxon>
        <taxon>Nematoda</taxon>
        <taxon>Chromadorea</taxon>
        <taxon>Rhabditida</taxon>
        <taxon>Tylenchina</taxon>
        <taxon>Panagrolaimomorpha</taxon>
        <taxon>Strongyloidoidea</taxon>
        <taxon>Steinernematidae</taxon>
        <taxon>Steinernema</taxon>
    </lineage>
</organism>